<dbReference type="Proteomes" id="UP000305282">
    <property type="component" value="Unassembled WGS sequence"/>
</dbReference>
<accession>A0A4S5ESL8</accession>
<reference evidence="1 2" key="1">
    <citation type="submission" date="2019-04" db="EMBL/GenBank/DDBJ databases">
        <title>Draft genome sequences for three unisolated Alnus-infective Frankia Sp+ strains, AgTrS, AiOr and AvVan, the first sequenced Frankia strains able to sporulate in-planta.</title>
        <authorList>
            <person name="Bethencourt L."/>
            <person name="Vautrin F."/>
            <person name="Taib N."/>
            <person name="Dubost A."/>
            <person name="Castro-Garcia L."/>
            <person name="Imbaud O."/>
            <person name="Abrouk D."/>
            <person name="Fournier P."/>
            <person name="Briolay J."/>
            <person name="Nguyen A."/>
            <person name="Normand P."/>
            <person name="Fernandez M.P."/>
            <person name="Brochier-Armanet C."/>
            <person name="Herrera-Belaroussi A."/>
        </authorList>
    </citation>
    <scope>NUCLEOTIDE SEQUENCE [LARGE SCALE GENOMIC DNA]</scope>
    <source>
        <strain evidence="1 2">AvVan</strain>
    </source>
</reference>
<keyword evidence="2" id="KW-1185">Reference proteome</keyword>
<proteinExistence type="predicted"/>
<dbReference type="AlphaFoldDB" id="A0A4S5ESL8"/>
<dbReference type="Gene3D" id="3.40.50.2000">
    <property type="entry name" value="Glycogen Phosphorylase B"/>
    <property type="match status" value="2"/>
</dbReference>
<dbReference type="OrthoDB" id="764352at2"/>
<gene>
    <name evidence="1" type="ORF">E7Y31_05595</name>
</gene>
<sequence length="96" mass="9963">MSRFLFATTPGVGHTAPAYPVARTLVARGFALPALGHVRDLRAMLDRESADVIVGGADPAELMPHVDVFLTNGGYGGTQLVLSHGVPIVGAGRNIT</sequence>
<dbReference type="GO" id="GO:0016740">
    <property type="term" value="F:transferase activity"/>
    <property type="evidence" value="ECO:0007669"/>
    <property type="project" value="UniProtKB-KW"/>
</dbReference>
<dbReference type="RefSeq" id="WP_136447234.1">
    <property type="nucleotide sequence ID" value="NZ_SSXH01000082.1"/>
</dbReference>
<name>A0A4S5ESL8_9ACTN</name>
<evidence type="ECO:0000313" key="2">
    <source>
        <dbReference type="Proteomes" id="UP000305282"/>
    </source>
</evidence>
<keyword evidence="1" id="KW-0808">Transferase</keyword>
<dbReference type="EMBL" id="SSXH01000082">
    <property type="protein sequence ID" value="THJ75414.1"/>
    <property type="molecule type" value="Genomic_DNA"/>
</dbReference>
<dbReference type="SUPFAM" id="SSF53756">
    <property type="entry name" value="UDP-Glycosyltransferase/glycogen phosphorylase"/>
    <property type="match status" value="2"/>
</dbReference>
<comment type="caution">
    <text evidence="1">The sequence shown here is derived from an EMBL/GenBank/DDBJ whole genome shotgun (WGS) entry which is preliminary data.</text>
</comment>
<evidence type="ECO:0000313" key="1">
    <source>
        <dbReference type="EMBL" id="THJ75414.1"/>
    </source>
</evidence>
<organism evidence="1 2">
    <name type="scientific">Candidatus Frankia alpina</name>
    <dbReference type="NCBI Taxonomy" id="2699483"/>
    <lineage>
        <taxon>Bacteria</taxon>
        <taxon>Bacillati</taxon>
        <taxon>Actinomycetota</taxon>
        <taxon>Actinomycetes</taxon>
        <taxon>Frankiales</taxon>
        <taxon>Frankiaceae</taxon>
        <taxon>Frankia</taxon>
    </lineage>
</organism>
<protein>
    <submittedName>
        <fullName evidence="1">Glycosyltransferase family 1 protein</fullName>
    </submittedName>
</protein>